<dbReference type="Proteomes" id="UP000594638">
    <property type="component" value="Unassembled WGS sequence"/>
</dbReference>
<evidence type="ECO:0000256" key="1">
    <source>
        <dbReference type="ARBA" id="ARBA00005234"/>
    </source>
</evidence>
<dbReference type="GO" id="GO:0006508">
    <property type="term" value="P:proteolysis"/>
    <property type="evidence" value="ECO:0007669"/>
    <property type="project" value="UniProtKB-KW"/>
</dbReference>
<dbReference type="SUPFAM" id="SSF54001">
    <property type="entry name" value="Cysteine proteinases"/>
    <property type="match status" value="1"/>
</dbReference>
<evidence type="ECO:0000313" key="5">
    <source>
        <dbReference type="EMBL" id="CAA3020027.1"/>
    </source>
</evidence>
<reference evidence="5 6" key="1">
    <citation type="submission" date="2019-12" db="EMBL/GenBank/DDBJ databases">
        <authorList>
            <person name="Alioto T."/>
            <person name="Alioto T."/>
            <person name="Gomez Garrido J."/>
        </authorList>
    </citation>
    <scope>NUCLEOTIDE SEQUENCE [LARGE SCALE GENOMIC DNA]</scope>
</reference>
<evidence type="ECO:0000256" key="3">
    <source>
        <dbReference type="ARBA" id="ARBA00022801"/>
    </source>
</evidence>
<organism evidence="5 6">
    <name type="scientific">Olea europaea subsp. europaea</name>
    <dbReference type="NCBI Taxonomy" id="158383"/>
    <lineage>
        <taxon>Eukaryota</taxon>
        <taxon>Viridiplantae</taxon>
        <taxon>Streptophyta</taxon>
        <taxon>Embryophyta</taxon>
        <taxon>Tracheophyta</taxon>
        <taxon>Spermatophyta</taxon>
        <taxon>Magnoliopsida</taxon>
        <taxon>eudicotyledons</taxon>
        <taxon>Gunneridae</taxon>
        <taxon>Pentapetalae</taxon>
        <taxon>asterids</taxon>
        <taxon>lamiids</taxon>
        <taxon>Lamiales</taxon>
        <taxon>Oleaceae</taxon>
        <taxon>Oleeae</taxon>
        <taxon>Olea</taxon>
    </lineage>
</organism>
<feature type="domain" description="Ubiquitin-like protease family profile" evidence="4">
    <location>
        <begin position="65"/>
        <end position="122"/>
    </location>
</feature>
<keyword evidence="2 5" id="KW-0645">Protease</keyword>
<protein>
    <submittedName>
        <fullName evidence="5">Sentrin-specific protease 1-like</fullName>
    </submittedName>
</protein>
<gene>
    <name evidence="5" type="ORF">OLEA9_A111889</name>
</gene>
<comment type="similarity">
    <text evidence="1">Belongs to the peptidase C48 family.</text>
</comment>
<name>A0A8S0UIY7_OLEEU</name>
<accession>A0A8S0UIY7</accession>
<dbReference type="GO" id="GO:0008234">
    <property type="term" value="F:cysteine-type peptidase activity"/>
    <property type="evidence" value="ECO:0007669"/>
    <property type="project" value="InterPro"/>
</dbReference>
<dbReference type="AlphaFoldDB" id="A0A8S0UIY7"/>
<keyword evidence="3" id="KW-0378">Hydrolase</keyword>
<dbReference type="EMBL" id="CACTIH010009033">
    <property type="protein sequence ID" value="CAA3020027.1"/>
    <property type="molecule type" value="Genomic_DNA"/>
</dbReference>
<dbReference type="Gene3D" id="3.40.395.10">
    <property type="entry name" value="Adenoviral Proteinase, Chain A"/>
    <property type="match status" value="1"/>
</dbReference>
<dbReference type="InterPro" id="IPR003653">
    <property type="entry name" value="Peptidase_C48_C"/>
</dbReference>
<sequence>MDSISHGDVMEFILTVVEDESNKSSQNGRGMRIKKMSLILESPFTNPEKRRKLHNVNAFDPFRELDPIKADDLKNWLVNAPNSGDCGIYAIKFIELLSAGLDVKLISDAMIESWRKKLAAEVCAMHFNP</sequence>
<dbReference type="Gramene" id="OE9A111889T1">
    <property type="protein sequence ID" value="OE9A111889C1"/>
    <property type="gene ID" value="OE9A111889"/>
</dbReference>
<dbReference type="OrthoDB" id="1680482at2759"/>
<dbReference type="InterPro" id="IPR038765">
    <property type="entry name" value="Papain-like_cys_pep_sf"/>
</dbReference>
<keyword evidence="6" id="KW-1185">Reference proteome</keyword>
<dbReference type="Pfam" id="PF02902">
    <property type="entry name" value="Peptidase_C48"/>
    <property type="match status" value="1"/>
</dbReference>
<evidence type="ECO:0000256" key="2">
    <source>
        <dbReference type="ARBA" id="ARBA00022670"/>
    </source>
</evidence>
<comment type="caution">
    <text evidence="5">The sequence shown here is derived from an EMBL/GenBank/DDBJ whole genome shotgun (WGS) entry which is preliminary data.</text>
</comment>
<evidence type="ECO:0000259" key="4">
    <source>
        <dbReference type="Pfam" id="PF02902"/>
    </source>
</evidence>
<proteinExistence type="inferred from homology"/>
<evidence type="ECO:0000313" key="6">
    <source>
        <dbReference type="Proteomes" id="UP000594638"/>
    </source>
</evidence>